<dbReference type="EC" id="2.3.1.86" evidence="1"/>
<comment type="caution">
    <text evidence="1">The sequence shown here is derived from an EMBL/GenBank/DDBJ whole genome shotgun (WGS) entry which is preliminary data.</text>
</comment>
<gene>
    <name evidence="1" type="primary">fas2_31</name>
    <name evidence="1" type="ORF">H4S07_007136</name>
</gene>
<reference evidence="1" key="1">
    <citation type="submission" date="2022-07" db="EMBL/GenBank/DDBJ databases">
        <title>Phylogenomic reconstructions and comparative analyses of Kickxellomycotina fungi.</title>
        <authorList>
            <person name="Reynolds N.K."/>
            <person name="Stajich J.E."/>
            <person name="Barry K."/>
            <person name="Grigoriev I.V."/>
            <person name="Crous P."/>
            <person name="Smith M.E."/>
        </authorList>
    </citation>
    <scope>NUCLEOTIDE SEQUENCE</scope>
    <source>
        <strain evidence="1">CBS 102833</strain>
    </source>
</reference>
<name>A0ACC1KQB8_9FUNG</name>
<dbReference type="Proteomes" id="UP001140096">
    <property type="component" value="Unassembled WGS sequence"/>
</dbReference>
<keyword evidence="2" id="KW-1185">Reference proteome</keyword>
<accession>A0ACC1KQB8</accession>
<evidence type="ECO:0000313" key="1">
    <source>
        <dbReference type="EMBL" id="KAJ2793167.1"/>
    </source>
</evidence>
<dbReference type="EMBL" id="JANBUP010004815">
    <property type="protein sequence ID" value="KAJ2793167.1"/>
    <property type="molecule type" value="Genomic_DNA"/>
</dbReference>
<sequence length="322" mass="36189">RSIGELRRALADMEDILKAVATDSLVDFGVVADEETERVYSLRKTSTMSNHRFKFPATKSYDQLKHLRHLEGMVNLDKVVVVTGFGEVGPHGNASTRWEMEAHGEYSLEGCIELAWIMGLIKHFNGKSKVTGKMYVGWVDAKTEEPVKDKSIKARYERQILAHTGIRLIEPELVGGYDPNKKQMMRELQIEHDMEPFETTAEEAAEFKLRNGERVRTWESESGSSWFVRFLKGATLMIPKALRFDRLTAAQLPTGWDPVRYGIPKEIADQVDPVTCYALVATVEALVRSGITDPYELYKYVHVSEVGSSTGSGLGGMKSARK</sequence>
<proteinExistence type="predicted"/>
<organism evidence="1 2">
    <name type="scientific">Coemansia furcata</name>
    <dbReference type="NCBI Taxonomy" id="417177"/>
    <lineage>
        <taxon>Eukaryota</taxon>
        <taxon>Fungi</taxon>
        <taxon>Fungi incertae sedis</taxon>
        <taxon>Zoopagomycota</taxon>
        <taxon>Kickxellomycotina</taxon>
        <taxon>Kickxellomycetes</taxon>
        <taxon>Kickxellales</taxon>
        <taxon>Kickxellaceae</taxon>
        <taxon>Coemansia</taxon>
    </lineage>
</organism>
<feature type="non-terminal residue" evidence="1">
    <location>
        <position position="322"/>
    </location>
</feature>
<feature type="non-terminal residue" evidence="1">
    <location>
        <position position="1"/>
    </location>
</feature>
<evidence type="ECO:0000313" key="2">
    <source>
        <dbReference type="Proteomes" id="UP001140096"/>
    </source>
</evidence>
<keyword evidence="1" id="KW-0808">Transferase</keyword>
<protein>
    <submittedName>
        <fullName evidence="1">Fatty acid synthase alpha subunit Lsd1</fullName>
        <ecNumber evidence="1">2.3.1.86</ecNumber>
    </submittedName>
</protein>
<keyword evidence="1" id="KW-0012">Acyltransferase</keyword>